<dbReference type="InterPro" id="IPR025961">
    <property type="entry name" value="Metal_resist"/>
</dbReference>
<dbReference type="InterPro" id="IPR012899">
    <property type="entry name" value="LTXXQ"/>
</dbReference>
<evidence type="ECO:0000313" key="2">
    <source>
        <dbReference type="EMBL" id="URA10698.1"/>
    </source>
</evidence>
<dbReference type="CDD" id="cd09916">
    <property type="entry name" value="CpxP_like"/>
    <property type="match status" value="1"/>
</dbReference>
<dbReference type="Proteomes" id="UP001056539">
    <property type="component" value="Chromosome"/>
</dbReference>
<evidence type="ECO:0000313" key="3">
    <source>
        <dbReference type="Proteomes" id="UP001056539"/>
    </source>
</evidence>
<reference evidence="2" key="2">
    <citation type="submission" date="2022-06" db="EMBL/GenBank/DDBJ databases">
        <title>Thermospira aquatica gen. nov., sp. nov.</title>
        <authorList>
            <person name="Ben Ali Gam Z."/>
            <person name="Labat M."/>
        </authorList>
    </citation>
    <scope>NUCLEOTIDE SEQUENCE</scope>
    <source>
        <strain evidence="2">F1F22</strain>
    </source>
</reference>
<accession>A0AAX3BEZ4</accession>
<proteinExistence type="predicted"/>
<organism evidence="2 3">
    <name type="scientific">Thermospira aquatica</name>
    <dbReference type="NCBI Taxonomy" id="2828656"/>
    <lineage>
        <taxon>Bacteria</taxon>
        <taxon>Pseudomonadati</taxon>
        <taxon>Spirochaetota</taxon>
        <taxon>Spirochaetia</taxon>
        <taxon>Brevinematales</taxon>
        <taxon>Thermospiraceae</taxon>
        <taxon>Thermospira</taxon>
    </lineage>
</organism>
<dbReference type="RefSeq" id="WP_271435825.1">
    <property type="nucleotide sequence ID" value="NZ_CP073355.1"/>
</dbReference>
<keyword evidence="3" id="KW-1185">Reference proteome</keyword>
<feature type="region of interest" description="Disordered" evidence="1">
    <location>
        <begin position="132"/>
        <end position="152"/>
    </location>
</feature>
<dbReference type="AlphaFoldDB" id="A0AAX3BEZ4"/>
<protein>
    <submittedName>
        <fullName evidence="2">Spy/CpxP family protein refolding chaperone</fullName>
    </submittedName>
</protein>
<gene>
    <name evidence="2" type="ORF">KDW03_02530</name>
</gene>
<dbReference type="GO" id="GO:0042597">
    <property type="term" value="C:periplasmic space"/>
    <property type="evidence" value="ECO:0007669"/>
    <property type="project" value="InterPro"/>
</dbReference>
<sequence length="152" mass="17102">MRRTVWIMVLSGIAGVSMLFGWGPAGVQGARSSVNYGPRMGMRGIGMITNLSQDQKDKIFAIQQNLEKDIASLQTEANQIRYDLHKVLTATNVDEKKAKDLHAKLQSIQQKIADRRFQAELDMLKVLTPEQRQQLQNLPAPNRGRGGRMGKW</sequence>
<dbReference type="EMBL" id="CP073355">
    <property type="protein sequence ID" value="URA10698.1"/>
    <property type="molecule type" value="Genomic_DNA"/>
</dbReference>
<reference evidence="2" key="1">
    <citation type="submission" date="2021-04" db="EMBL/GenBank/DDBJ databases">
        <authorList>
            <person name="Postec A."/>
        </authorList>
    </citation>
    <scope>NUCLEOTIDE SEQUENCE</scope>
    <source>
        <strain evidence="2">F1F22</strain>
    </source>
</reference>
<dbReference type="Gene3D" id="1.20.120.1490">
    <property type="match status" value="1"/>
</dbReference>
<dbReference type="Pfam" id="PF13801">
    <property type="entry name" value="Metal_resist"/>
    <property type="match status" value="1"/>
</dbReference>
<evidence type="ECO:0000256" key="1">
    <source>
        <dbReference type="SAM" id="MobiDB-lite"/>
    </source>
</evidence>
<dbReference type="KEGG" id="taqu:KDW03_02530"/>
<name>A0AAX3BEZ4_9SPIR</name>